<dbReference type="AlphaFoldDB" id="A0A0M4GAH3"/>
<evidence type="ECO:0000256" key="7">
    <source>
        <dbReference type="ARBA" id="ARBA00023015"/>
    </source>
</evidence>
<gene>
    <name evidence="14" type="ORF">AM592_13870</name>
</gene>
<reference evidence="14 15" key="2">
    <citation type="journal article" date="2016" name="Int. J. Syst. Evol. Microbiol.">
        <title>Bacillus gobiensis sp. nov., isolated from a soil sample.</title>
        <authorList>
            <person name="Liu B."/>
            <person name="Liu G.H."/>
            <person name="Cetin S."/>
            <person name="Schumann P."/>
            <person name="Pan Z.Z."/>
            <person name="Chen Q.Q."/>
        </authorList>
    </citation>
    <scope>NUCLEOTIDE SEQUENCE [LARGE SCALE GENOMIC DNA]</scope>
    <source>
        <strain evidence="14 15">FJAT-4402</strain>
    </source>
</reference>
<proteinExistence type="inferred from homology"/>
<comment type="similarity">
    <text evidence="2">Belongs to the LytR/CpsA/Psr (LCP) family.</text>
</comment>
<protein>
    <recommendedName>
        <fullName evidence="11">Regulatory protein MsrR</fullName>
    </recommendedName>
</protein>
<dbReference type="InterPro" id="IPR050922">
    <property type="entry name" value="LytR/CpsA/Psr_CW_biosynth"/>
</dbReference>
<dbReference type="Pfam" id="PF03816">
    <property type="entry name" value="LytR_cpsA_psr"/>
    <property type="match status" value="1"/>
</dbReference>
<evidence type="ECO:0000256" key="4">
    <source>
        <dbReference type="ARBA" id="ARBA00022692"/>
    </source>
</evidence>
<keyword evidence="6 12" id="KW-1133">Transmembrane helix</keyword>
<dbReference type="Proteomes" id="UP000067625">
    <property type="component" value="Chromosome"/>
</dbReference>
<evidence type="ECO:0000256" key="8">
    <source>
        <dbReference type="ARBA" id="ARBA00023136"/>
    </source>
</evidence>
<reference evidence="15" key="1">
    <citation type="submission" date="2015-08" db="EMBL/GenBank/DDBJ databases">
        <title>Genome sequencing project for genomic taxonomy and phylogenomics of Bacillus-like bacteria.</title>
        <authorList>
            <person name="Liu B."/>
            <person name="Wang J."/>
            <person name="Zhu Y."/>
            <person name="Liu G."/>
            <person name="Chen Q."/>
            <person name="Chen Z."/>
            <person name="Lan J."/>
            <person name="Che J."/>
            <person name="Ge C."/>
            <person name="Shi H."/>
            <person name="Pan Z."/>
            <person name="Liu X."/>
        </authorList>
    </citation>
    <scope>NUCLEOTIDE SEQUENCE [LARGE SCALE GENOMIC DNA]</scope>
    <source>
        <strain evidence="15">FJAT-4402</strain>
    </source>
</reference>
<dbReference type="Gene3D" id="3.40.630.190">
    <property type="entry name" value="LCP protein"/>
    <property type="match status" value="1"/>
</dbReference>
<keyword evidence="4 12" id="KW-0812">Transmembrane</keyword>
<comment type="subcellular location">
    <subcellularLocation>
        <location evidence="1">Cell membrane</location>
        <topology evidence="1">Single-pass type II membrane protein</topology>
    </subcellularLocation>
</comment>
<keyword evidence="8 12" id="KW-0472">Membrane</keyword>
<evidence type="ECO:0000313" key="15">
    <source>
        <dbReference type="Proteomes" id="UP000067625"/>
    </source>
</evidence>
<evidence type="ECO:0000256" key="11">
    <source>
        <dbReference type="ARBA" id="ARBA00040752"/>
    </source>
</evidence>
<keyword evidence="7" id="KW-0805">Transcription regulation</keyword>
<dbReference type="PANTHER" id="PTHR33392">
    <property type="entry name" value="POLYISOPRENYL-TEICHOIC ACID--PEPTIDOGLYCAN TEICHOIC ACID TRANSFERASE TAGU"/>
    <property type="match status" value="1"/>
</dbReference>
<keyword evidence="9" id="KW-0804">Transcription</keyword>
<dbReference type="STRING" id="1441095.AM592_13870"/>
<evidence type="ECO:0000256" key="3">
    <source>
        <dbReference type="ARBA" id="ARBA00022475"/>
    </source>
</evidence>
<evidence type="ECO:0000259" key="13">
    <source>
        <dbReference type="Pfam" id="PF03816"/>
    </source>
</evidence>
<accession>A0A0M4GAH3</accession>
<dbReference type="PANTHER" id="PTHR33392:SF8">
    <property type="entry name" value="REGULATORY PROTEIN MSRR"/>
    <property type="match status" value="1"/>
</dbReference>
<organism evidence="14 15">
    <name type="scientific">Bacillus gobiensis</name>
    <dbReference type="NCBI Taxonomy" id="1441095"/>
    <lineage>
        <taxon>Bacteria</taxon>
        <taxon>Bacillati</taxon>
        <taxon>Bacillota</taxon>
        <taxon>Bacilli</taxon>
        <taxon>Bacillales</taxon>
        <taxon>Bacillaceae</taxon>
        <taxon>Bacillus</taxon>
    </lineage>
</organism>
<evidence type="ECO:0000313" key="14">
    <source>
        <dbReference type="EMBL" id="ALC82545.1"/>
    </source>
</evidence>
<sequence>MEIYVMNRTDLKKQKKRKFRWFRFILFLMVFILIAGTAYWIVQYNSGKSAASEDAPKKEDYQFDGSIPNNGEMNVLLLGSDSRGEELARTDTIMIAHYSDKQKQPKLISIMRDSYVSIPGYGNNKINAAFAFGGPDLLRKTIEENFGIDINYYAIVDFEGFEKVADIVAPNGIKVNVPHKMSEGIGMTLQPGEQTLKGKQLLGYVRYRKDTQSDFGRVARQQEVLSKMKEEATDIESITQLPKILGTIEPYVTTNVPSTAFLGLGRDIVLGDTKEVDTLRIPVDGSYTDQSYSNIGSVLDLDIEENSQAIKDFLAGKASQESDSSS</sequence>
<evidence type="ECO:0000256" key="1">
    <source>
        <dbReference type="ARBA" id="ARBA00004401"/>
    </source>
</evidence>
<comment type="function">
    <text evidence="10">Involved in SarA attenuation. Affects resistance to oxacillin and teicoplanin, as well as the synthesis of virulence factors.</text>
</comment>
<keyword evidence="15" id="KW-1185">Reference proteome</keyword>
<evidence type="ECO:0000256" key="2">
    <source>
        <dbReference type="ARBA" id="ARBA00006068"/>
    </source>
</evidence>
<dbReference type="NCBIfam" id="TIGR00350">
    <property type="entry name" value="lytR_cpsA_psr"/>
    <property type="match status" value="1"/>
</dbReference>
<keyword evidence="5" id="KW-0735">Signal-anchor</keyword>
<name>A0A0M4GAH3_9BACI</name>
<dbReference type="GO" id="GO:0005886">
    <property type="term" value="C:plasma membrane"/>
    <property type="evidence" value="ECO:0007669"/>
    <property type="project" value="UniProtKB-SubCell"/>
</dbReference>
<evidence type="ECO:0000256" key="5">
    <source>
        <dbReference type="ARBA" id="ARBA00022968"/>
    </source>
</evidence>
<feature type="transmembrane region" description="Helical" evidence="12">
    <location>
        <begin position="21"/>
        <end position="42"/>
    </location>
</feature>
<feature type="domain" description="Cell envelope-related transcriptional attenuator" evidence="13">
    <location>
        <begin position="89"/>
        <end position="232"/>
    </location>
</feature>
<dbReference type="PATRIC" id="fig|1441095.3.peg.3045"/>
<dbReference type="EMBL" id="CP012600">
    <property type="protein sequence ID" value="ALC82545.1"/>
    <property type="molecule type" value="Genomic_DNA"/>
</dbReference>
<evidence type="ECO:0000256" key="12">
    <source>
        <dbReference type="SAM" id="Phobius"/>
    </source>
</evidence>
<evidence type="ECO:0000256" key="10">
    <source>
        <dbReference type="ARBA" id="ARBA00037178"/>
    </source>
</evidence>
<keyword evidence="3" id="KW-1003">Cell membrane</keyword>
<dbReference type="GO" id="GO:0071555">
    <property type="term" value="P:cell wall organization"/>
    <property type="evidence" value="ECO:0007669"/>
    <property type="project" value="UniProtKB-KW"/>
</dbReference>
<evidence type="ECO:0000256" key="9">
    <source>
        <dbReference type="ARBA" id="ARBA00023163"/>
    </source>
</evidence>
<dbReference type="InterPro" id="IPR004474">
    <property type="entry name" value="LytR_CpsA_psr"/>
</dbReference>
<evidence type="ECO:0000256" key="6">
    <source>
        <dbReference type="ARBA" id="ARBA00022989"/>
    </source>
</evidence>